<evidence type="ECO:0000313" key="2">
    <source>
        <dbReference type="Proteomes" id="UP000001075"/>
    </source>
</evidence>
<gene>
    <name evidence="1" type="ORF">I79_021664</name>
</gene>
<proteinExistence type="predicted"/>
<sequence>MAVTLQPGIVGINTLQNSGDKTVLSLDRKFEEKKKKVKSTNDRSCSVGTTVMEMPDSIPCNQLYTSAPLLGCHSRTGLCLPNSSQRHSMHAQALCLA</sequence>
<reference evidence="2" key="1">
    <citation type="journal article" date="2011" name="Nat. Biotechnol.">
        <title>The genomic sequence of the Chinese hamster ovary (CHO)-K1 cell line.</title>
        <authorList>
            <person name="Xu X."/>
            <person name="Nagarajan H."/>
            <person name="Lewis N.E."/>
            <person name="Pan S."/>
            <person name="Cai Z."/>
            <person name="Liu X."/>
            <person name="Chen W."/>
            <person name="Xie M."/>
            <person name="Wang W."/>
            <person name="Hammond S."/>
            <person name="Andersen M.R."/>
            <person name="Neff N."/>
            <person name="Passarelli B."/>
            <person name="Koh W."/>
            <person name="Fan H.C."/>
            <person name="Wang J."/>
            <person name="Gui Y."/>
            <person name="Lee K.H."/>
            <person name="Betenbaugh M.J."/>
            <person name="Quake S.R."/>
            <person name="Famili I."/>
            <person name="Palsson B.O."/>
            <person name="Wang J."/>
        </authorList>
    </citation>
    <scope>NUCLEOTIDE SEQUENCE [LARGE SCALE GENOMIC DNA]</scope>
    <source>
        <strain evidence="2">CHO K1 cell line</strain>
    </source>
</reference>
<evidence type="ECO:0000313" key="1">
    <source>
        <dbReference type="EMBL" id="EGW08405.1"/>
    </source>
</evidence>
<dbReference type="EMBL" id="JH002025">
    <property type="protein sequence ID" value="EGW08405.1"/>
    <property type="molecule type" value="Genomic_DNA"/>
</dbReference>
<protein>
    <submittedName>
        <fullName evidence="1">Uncharacterized protein</fullName>
    </submittedName>
</protein>
<dbReference type="InParanoid" id="G3ID91"/>
<name>G3ID91_CRIGR</name>
<dbReference type="AlphaFoldDB" id="G3ID91"/>
<accession>G3ID91</accession>
<dbReference type="Proteomes" id="UP000001075">
    <property type="component" value="Unassembled WGS sequence"/>
</dbReference>
<organism evidence="1 2">
    <name type="scientific">Cricetulus griseus</name>
    <name type="common">Chinese hamster</name>
    <name type="synonym">Cricetulus barabensis griseus</name>
    <dbReference type="NCBI Taxonomy" id="10029"/>
    <lineage>
        <taxon>Eukaryota</taxon>
        <taxon>Metazoa</taxon>
        <taxon>Chordata</taxon>
        <taxon>Craniata</taxon>
        <taxon>Vertebrata</taxon>
        <taxon>Euteleostomi</taxon>
        <taxon>Mammalia</taxon>
        <taxon>Eutheria</taxon>
        <taxon>Euarchontoglires</taxon>
        <taxon>Glires</taxon>
        <taxon>Rodentia</taxon>
        <taxon>Myomorpha</taxon>
        <taxon>Muroidea</taxon>
        <taxon>Cricetidae</taxon>
        <taxon>Cricetinae</taxon>
        <taxon>Cricetulus</taxon>
    </lineage>
</organism>